<keyword evidence="5 7" id="KW-0808">Transferase</keyword>
<sequence length="320" mass="36172">MKGIVIMFRHKTVLLTPAIDALCVHDGGTYVDATFGRGGHTQYLLNKGTNLTVLAFDRDQQAIDAGKELVTTTNNQTSNHLELIKANFEDLQEQLKQRQIFNLDGIVYDLGVSSPQFDDPTRGFSYRYDARLDMRMDQSQDLDAEYIVNHWEYQQLVRIFFCYGDEKFSKRIARSIINHRQEAPIISTLQLVEVIKEAIPAAARRQGGHPAKKVFQALRIAVNDELGALEQSLTAAINLLLPGGYISVITFQSLEDRIVKQIFRENAQLNVPGDMPVVPDNLEPKLKVITKKPILPSAEELEHNHRAHSAHLRVAQKLHQ</sequence>
<proteinExistence type="inferred from homology"/>
<comment type="catalytic activity">
    <reaction evidence="7">
        <text>cytidine(1402) in 16S rRNA + S-adenosyl-L-methionine = N(4)-methylcytidine(1402) in 16S rRNA + S-adenosyl-L-homocysteine + H(+)</text>
        <dbReference type="Rhea" id="RHEA:42928"/>
        <dbReference type="Rhea" id="RHEA-COMP:10286"/>
        <dbReference type="Rhea" id="RHEA-COMP:10287"/>
        <dbReference type="ChEBI" id="CHEBI:15378"/>
        <dbReference type="ChEBI" id="CHEBI:57856"/>
        <dbReference type="ChEBI" id="CHEBI:59789"/>
        <dbReference type="ChEBI" id="CHEBI:74506"/>
        <dbReference type="ChEBI" id="CHEBI:82748"/>
        <dbReference type="EC" id="2.1.1.199"/>
    </reaction>
</comment>
<dbReference type="SUPFAM" id="SSF53335">
    <property type="entry name" value="S-adenosyl-L-methionine-dependent methyltransferases"/>
    <property type="match status" value="1"/>
</dbReference>
<comment type="subcellular location">
    <subcellularLocation>
        <location evidence="7">Cytoplasm</location>
    </subcellularLocation>
</comment>
<comment type="function">
    <text evidence="7">Specifically methylates the N4 position of cytidine in position 1402 (C1402) of 16S rRNA.</text>
</comment>
<gene>
    <name evidence="7" type="primary">rsmH</name>
    <name evidence="8" type="ORF">DS832_05140</name>
</gene>
<dbReference type="InterPro" id="IPR002903">
    <property type="entry name" value="RsmH"/>
</dbReference>
<dbReference type="GO" id="GO:0070475">
    <property type="term" value="P:rRNA base methylation"/>
    <property type="evidence" value="ECO:0007669"/>
    <property type="project" value="UniProtKB-UniRule"/>
</dbReference>
<feature type="binding site" evidence="7">
    <location>
        <position position="109"/>
    </location>
    <ligand>
        <name>S-adenosyl-L-methionine</name>
        <dbReference type="ChEBI" id="CHEBI:59789"/>
    </ligand>
</feature>
<dbReference type="Gene3D" id="3.40.50.150">
    <property type="entry name" value="Vaccinia Virus protein VP39"/>
    <property type="match status" value="1"/>
</dbReference>
<keyword evidence="6 7" id="KW-0949">S-adenosyl-L-methionine</keyword>
<dbReference type="AlphaFoldDB" id="A0A417Z8B2"/>
<feature type="binding site" evidence="7">
    <location>
        <position position="57"/>
    </location>
    <ligand>
        <name>S-adenosyl-L-methionine</name>
        <dbReference type="ChEBI" id="CHEBI:59789"/>
    </ligand>
</feature>
<evidence type="ECO:0000256" key="2">
    <source>
        <dbReference type="ARBA" id="ARBA00022490"/>
    </source>
</evidence>
<dbReference type="NCBIfam" id="TIGR00006">
    <property type="entry name" value="16S rRNA (cytosine(1402)-N(4))-methyltransferase RsmH"/>
    <property type="match status" value="1"/>
</dbReference>
<comment type="similarity">
    <text evidence="1 7">Belongs to the methyltransferase superfamily. RsmH family.</text>
</comment>
<comment type="caution">
    <text evidence="8">The sequence shown here is derived from an EMBL/GenBank/DDBJ whole genome shotgun (WGS) entry which is preliminary data.</text>
</comment>
<dbReference type="EC" id="2.1.1.199" evidence="7"/>
<keyword evidence="4 7" id="KW-0489">Methyltransferase</keyword>
<evidence type="ECO:0000256" key="1">
    <source>
        <dbReference type="ARBA" id="ARBA00010396"/>
    </source>
</evidence>
<dbReference type="EMBL" id="QOCS01000009">
    <property type="protein sequence ID" value="RHW46874.1"/>
    <property type="molecule type" value="Genomic_DNA"/>
</dbReference>
<dbReference type="HAMAP" id="MF_01007">
    <property type="entry name" value="16SrRNA_methyltr_H"/>
    <property type="match status" value="1"/>
</dbReference>
<evidence type="ECO:0000256" key="4">
    <source>
        <dbReference type="ARBA" id="ARBA00022603"/>
    </source>
</evidence>
<feature type="binding site" evidence="7">
    <location>
        <position position="88"/>
    </location>
    <ligand>
        <name>S-adenosyl-L-methionine</name>
        <dbReference type="ChEBI" id="CHEBI:59789"/>
    </ligand>
</feature>
<reference evidence="8 9" key="1">
    <citation type="submission" date="2018-07" db="EMBL/GenBank/DDBJ databases">
        <title>Genome sequences of six Lactobacillus spp. isolated from bumble bee guts.</title>
        <authorList>
            <person name="Motta E.V.S."/>
            <person name="Moran N.A."/>
        </authorList>
    </citation>
    <scope>NUCLEOTIDE SEQUENCE [LARGE SCALE GENOMIC DNA]</scope>
    <source>
        <strain evidence="8 9">LV-8.1</strain>
    </source>
</reference>
<organism evidence="8 9">
    <name type="scientific">Bombilactobacillus bombi</name>
    <dbReference type="NCBI Taxonomy" id="1303590"/>
    <lineage>
        <taxon>Bacteria</taxon>
        <taxon>Bacillati</taxon>
        <taxon>Bacillota</taxon>
        <taxon>Bacilli</taxon>
        <taxon>Lactobacillales</taxon>
        <taxon>Lactobacillaceae</taxon>
        <taxon>Bombilactobacillus</taxon>
    </lineage>
</organism>
<dbReference type="PANTHER" id="PTHR11265:SF0">
    <property type="entry name" value="12S RRNA N4-METHYLCYTIDINE METHYLTRANSFERASE"/>
    <property type="match status" value="1"/>
</dbReference>
<dbReference type="GO" id="GO:0071424">
    <property type="term" value="F:rRNA (cytosine-N4-)-methyltransferase activity"/>
    <property type="evidence" value="ECO:0007669"/>
    <property type="project" value="UniProtKB-UniRule"/>
</dbReference>
<dbReference type="PIRSF" id="PIRSF004486">
    <property type="entry name" value="MraW"/>
    <property type="match status" value="1"/>
</dbReference>
<feature type="binding site" evidence="7">
    <location>
        <begin position="38"/>
        <end position="40"/>
    </location>
    <ligand>
        <name>S-adenosyl-L-methionine</name>
        <dbReference type="ChEBI" id="CHEBI:59789"/>
    </ligand>
</feature>
<accession>A0A417Z8B2</accession>
<dbReference type="GO" id="GO:0005737">
    <property type="term" value="C:cytoplasm"/>
    <property type="evidence" value="ECO:0007669"/>
    <property type="project" value="UniProtKB-SubCell"/>
</dbReference>
<evidence type="ECO:0000313" key="9">
    <source>
        <dbReference type="Proteomes" id="UP000284822"/>
    </source>
</evidence>
<dbReference type="Gene3D" id="1.10.150.170">
    <property type="entry name" value="Putative methyltransferase TM0872, insert domain"/>
    <property type="match status" value="1"/>
</dbReference>
<dbReference type="Proteomes" id="UP000284822">
    <property type="component" value="Unassembled WGS sequence"/>
</dbReference>
<evidence type="ECO:0000313" key="8">
    <source>
        <dbReference type="EMBL" id="RHW46874.1"/>
    </source>
</evidence>
<dbReference type="InterPro" id="IPR029063">
    <property type="entry name" value="SAM-dependent_MTases_sf"/>
</dbReference>
<feature type="binding site" evidence="7">
    <location>
        <position position="116"/>
    </location>
    <ligand>
        <name>S-adenosyl-L-methionine</name>
        <dbReference type="ChEBI" id="CHEBI:59789"/>
    </ligand>
</feature>
<name>A0A417Z8B2_9LACO</name>
<dbReference type="InterPro" id="IPR023397">
    <property type="entry name" value="SAM-dep_MeTrfase_MraW_recog"/>
</dbReference>
<dbReference type="PANTHER" id="PTHR11265">
    <property type="entry name" value="S-ADENOSYL-METHYLTRANSFERASE MRAW"/>
    <property type="match status" value="1"/>
</dbReference>
<keyword evidence="2 7" id="KW-0963">Cytoplasm</keyword>
<evidence type="ECO:0000256" key="7">
    <source>
        <dbReference type="HAMAP-Rule" id="MF_01007"/>
    </source>
</evidence>
<keyword evidence="3 7" id="KW-0698">rRNA processing</keyword>
<dbReference type="FunFam" id="1.10.150.170:FF:000001">
    <property type="entry name" value="Ribosomal RNA small subunit methyltransferase H"/>
    <property type="match status" value="1"/>
</dbReference>
<evidence type="ECO:0000256" key="6">
    <source>
        <dbReference type="ARBA" id="ARBA00022691"/>
    </source>
</evidence>
<dbReference type="SUPFAM" id="SSF81799">
    <property type="entry name" value="Putative methyltransferase TM0872, insert domain"/>
    <property type="match status" value="1"/>
</dbReference>
<protein>
    <recommendedName>
        <fullName evidence="7">Ribosomal RNA small subunit methyltransferase H</fullName>
        <ecNumber evidence="7">2.1.1.199</ecNumber>
    </recommendedName>
    <alternativeName>
        <fullName evidence="7">16S rRNA m(4)C1402 methyltransferase</fullName>
    </alternativeName>
    <alternativeName>
        <fullName evidence="7">rRNA (cytosine-N(4)-)-methyltransferase RsmH</fullName>
    </alternativeName>
</protein>
<evidence type="ECO:0000256" key="3">
    <source>
        <dbReference type="ARBA" id="ARBA00022552"/>
    </source>
</evidence>
<evidence type="ECO:0000256" key="5">
    <source>
        <dbReference type="ARBA" id="ARBA00022679"/>
    </source>
</evidence>
<dbReference type="Pfam" id="PF01795">
    <property type="entry name" value="Methyltransf_5"/>
    <property type="match status" value="1"/>
</dbReference>